<dbReference type="EMBL" id="PEYY01000134">
    <property type="protein sequence ID" value="PIS17635.1"/>
    <property type="molecule type" value="Genomic_DNA"/>
</dbReference>
<dbReference type="PIRSF" id="PIRSF003101">
    <property type="entry name" value="FtsA"/>
    <property type="match status" value="1"/>
</dbReference>
<keyword evidence="1 5" id="KW-1003">Cell membrane</keyword>
<keyword evidence="2 5" id="KW-0132">Cell division</keyword>
<keyword evidence="3 5" id="KW-0472">Membrane</keyword>
<dbReference type="NCBIfam" id="TIGR01174">
    <property type="entry name" value="ftsA"/>
    <property type="match status" value="1"/>
</dbReference>
<proteinExistence type="inferred from homology"/>
<sequence>MKKTSQISVVDLGSSKITCVIATRGEEDNQLRVVGVASVLSHGIRKSQIVDIEDTISSVTDAVESAERMAGFAVKEVAVSVSGIHIESQNSKGLVAVQDRGGEISHDDVVRVVEAAKAVPLATAREILHVIPRYFLVDNQEGIKDPVGMSGVRLEVEAHLITGSSVNLKNLSRVMSEIGVDTRAVVFAGLASSLSTLTETEKELGAVVIDIGGGTTSLCVYIDGALAHSAVVPVGAKNITNDIAIGLRVSLDSAEKIKRNLAPDERIAKALDPKNPGSKKQADEIDLSKLGLSDAPKKISRKAVVEGIVRPRLNEIFELIKTELIKAGMGGKTPAGLIITGGGSMTYGLTESARKILNMQSRIATPISLTGLVDEIKTPEYATVAGLLIMDDKADQATSKVPFRLPKFKGIISTSNFFKKVIDFIKSFLP</sequence>
<dbReference type="InterPro" id="IPR003494">
    <property type="entry name" value="SHS2_FtsA"/>
</dbReference>
<dbReference type="GO" id="GO:0043093">
    <property type="term" value="P:FtsZ-dependent cytokinesis"/>
    <property type="evidence" value="ECO:0007669"/>
    <property type="project" value="UniProtKB-UniRule"/>
</dbReference>
<dbReference type="SUPFAM" id="SSF53067">
    <property type="entry name" value="Actin-like ATPase domain"/>
    <property type="match status" value="2"/>
</dbReference>
<comment type="similarity">
    <text evidence="5 6">Belongs to the FtsA/MreB family.</text>
</comment>
<dbReference type="Proteomes" id="UP000229574">
    <property type="component" value="Unassembled WGS sequence"/>
</dbReference>
<evidence type="ECO:0000256" key="4">
    <source>
        <dbReference type="ARBA" id="ARBA00023306"/>
    </source>
</evidence>
<dbReference type="InterPro" id="IPR043129">
    <property type="entry name" value="ATPase_NBD"/>
</dbReference>
<evidence type="ECO:0000256" key="6">
    <source>
        <dbReference type="PIRNR" id="PIRNR003101"/>
    </source>
</evidence>
<dbReference type="AlphaFoldDB" id="A0A2H0WYF0"/>
<evidence type="ECO:0000256" key="1">
    <source>
        <dbReference type="ARBA" id="ARBA00022475"/>
    </source>
</evidence>
<protein>
    <recommendedName>
        <fullName evidence="5 6">Cell division protein FtsA</fullName>
    </recommendedName>
</protein>
<dbReference type="Gene3D" id="3.30.420.40">
    <property type="match status" value="1"/>
</dbReference>
<dbReference type="SMART" id="SM00842">
    <property type="entry name" value="FtsA"/>
    <property type="match status" value="1"/>
</dbReference>
<dbReference type="Pfam" id="PF14450">
    <property type="entry name" value="FtsA"/>
    <property type="match status" value="1"/>
</dbReference>
<feature type="domain" description="SHS2" evidence="7">
    <location>
        <begin position="7"/>
        <end position="196"/>
    </location>
</feature>
<comment type="subcellular location">
    <subcellularLocation>
        <location evidence="5">Cell membrane</location>
        <topology evidence="5">Peripheral membrane protein</topology>
        <orientation evidence="5">Cytoplasmic side</orientation>
    </subcellularLocation>
    <text evidence="5">Localizes to the Z ring in an FtsZ-dependent manner. Targeted to the membrane through a conserved C-terminal amphipathic helix.</text>
</comment>
<dbReference type="PANTHER" id="PTHR32432:SF4">
    <property type="entry name" value="CELL DIVISION PROTEIN FTSA"/>
    <property type="match status" value="1"/>
</dbReference>
<evidence type="ECO:0000259" key="7">
    <source>
        <dbReference type="SMART" id="SM00842"/>
    </source>
</evidence>
<evidence type="ECO:0000256" key="3">
    <source>
        <dbReference type="ARBA" id="ARBA00023136"/>
    </source>
</evidence>
<dbReference type="HAMAP" id="MF_02033">
    <property type="entry name" value="FtsA"/>
    <property type="match status" value="1"/>
</dbReference>
<gene>
    <name evidence="5 8" type="primary">ftsA</name>
    <name evidence="8" type="ORF">COT54_03700</name>
</gene>
<comment type="subunit">
    <text evidence="5">Self-interacts. Interacts with FtsZ.</text>
</comment>
<dbReference type="CDD" id="cd24048">
    <property type="entry name" value="ASKHA_NBD_FtsA"/>
    <property type="match status" value="1"/>
</dbReference>
<evidence type="ECO:0000256" key="5">
    <source>
        <dbReference type="HAMAP-Rule" id="MF_02033"/>
    </source>
</evidence>
<dbReference type="Gene3D" id="3.30.1490.110">
    <property type="match status" value="1"/>
</dbReference>
<comment type="function">
    <text evidence="5 6">Cell division protein that is involved in the assembly of the Z ring. May serve as a membrane anchor for the Z ring.</text>
</comment>
<evidence type="ECO:0000256" key="2">
    <source>
        <dbReference type="ARBA" id="ARBA00022618"/>
    </source>
</evidence>
<evidence type="ECO:0000313" key="8">
    <source>
        <dbReference type="EMBL" id="PIS17635.1"/>
    </source>
</evidence>
<dbReference type="PANTHER" id="PTHR32432">
    <property type="entry name" value="CELL DIVISION PROTEIN FTSA-RELATED"/>
    <property type="match status" value="1"/>
</dbReference>
<reference evidence="9" key="1">
    <citation type="submission" date="2017-09" db="EMBL/GenBank/DDBJ databases">
        <title>Depth-based differentiation of microbial function through sediment-hosted aquifers and enrichment of novel symbionts in the deep terrestrial subsurface.</title>
        <authorList>
            <person name="Probst A.J."/>
            <person name="Ladd B."/>
            <person name="Jarett J.K."/>
            <person name="Geller-Mcgrath D.E."/>
            <person name="Sieber C.M.K."/>
            <person name="Emerson J.B."/>
            <person name="Anantharaman K."/>
            <person name="Thomas B.C."/>
            <person name="Malmstrom R."/>
            <person name="Stieglmeier M."/>
            <person name="Klingl A."/>
            <person name="Woyke T."/>
            <person name="Ryan C.M."/>
            <person name="Banfield J.F."/>
        </authorList>
    </citation>
    <scope>NUCLEOTIDE SEQUENCE [LARGE SCALE GENOMIC DNA]</scope>
</reference>
<organism evidence="8 9">
    <name type="scientific">Candidatus Collierbacteria bacterium CG09_land_8_20_14_0_10_46_12</name>
    <dbReference type="NCBI Taxonomy" id="1974533"/>
    <lineage>
        <taxon>Bacteria</taxon>
        <taxon>Candidatus Collieribacteriota</taxon>
    </lineage>
</organism>
<accession>A0A2H0WYF0</accession>
<keyword evidence="4 5" id="KW-0131">Cell cycle</keyword>
<evidence type="ECO:0000313" key="9">
    <source>
        <dbReference type="Proteomes" id="UP000229574"/>
    </source>
</evidence>
<name>A0A2H0WYF0_9BACT</name>
<dbReference type="GO" id="GO:0009898">
    <property type="term" value="C:cytoplasmic side of plasma membrane"/>
    <property type="evidence" value="ECO:0007669"/>
    <property type="project" value="UniProtKB-UniRule"/>
</dbReference>
<dbReference type="InterPro" id="IPR020823">
    <property type="entry name" value="Cell_div_FtsA"/>
</dbReference>
<dbReference type="InterPro" id="IPR050696">
    <property type="entry name" value="FtsA/MreB"/>
</dbReference>
<dbReference type="Pfam" id="PF02491">
    <property type="entry name" value="SHS2_FTSA"/>
    <property type="match status" value="1"/>
</dbReference>
<comment type="caution">
    <text evidence="8">The sequence shown here is derived from an EMBL/GenBank/DDBJ whole genome shotgun (WGS) entry which is preliminary data.</text>
</comment>
<dbReference type="GO" id="GO:0032153">
    <property type="term" value="C:cell division site"/>
    <property type="evidence" value="ECO:0007669"/>
    <property type="project" value="UniProtKB-UniRule"/>
</dbReference>